<sequence>MKIIFLEAKLERMRGGFWSTNSSVHFLLLRTVAVPSPIPFRFLQPARRRRYNHRNFPIDDLTFLQAAAASGPPMDPIMKSGGNNEIKLNEEKKESKTTQAAECSSPSSDLPPQPPEKPEPGDCCGNGCFPCVWDLYYEELEAYTKNLEAYNDRVSSKQK</sequence>
<dbReference type="PANTHER" id="PTHR21193:SF3">
    <property type="entry name" value="OXIDOREDUCTASE-LIKE DOMAIN-CONTAINING PROTEIN 1"/>
    <property type="match status" value="1"/>
</dbReference>
<keyword evidence="4" id="KW-1185">Reference proteome</keyword>
<dbReference type="AlphaFoldDB" id="A0A8T3CDJ7"/>
<dbReference type="InterPro" id="IPR019180">
    <property type="entry name" value="Oxidoreductase-like_N"/>
</dbReference>
<feature type="domain" description="Oxidoreductase-like" evidence="2">
    <location>
        <begin position="112"/>
        <end position="149"/>
    </location>
</feature>
<proteinExistence type="predicted"/>
<dbReference type="EMBL" id="JAGYWB010000001">
    <property type="protein sequence ID" value="KAI0530490.1"/>
    <property type="molecule type" value="Genomic_DNA"/>
</dbReference>
<accession>A0A8T3CDJ7</accession>
<dbReference type="OrthoDB" id="432685at2759"/>
<dbReference type="Proteomes" id="UP000829196">
    <property type="component" value="Unassembled WGS sequence"/>
</dbReference>
<evidence type="ECO:0000313" key="3">
    <source>
        <dbReference type="EMBL" id="KAI0530490.1"/>
    </source>
</evidence>
<feature type="region of interest" description="Disordered" evidence="1">
    <location>
        <begin position="72"/>
        <end position="120"/>
    </location>
</feature>
<dbReference type="PANTHER" id="PTHR21193">
    <property type="entry name" value="OXIDOREDUCTASE-LIKE DOMAIN-CONTAINING PROTEIN 1"/>
    <property type="match status" value="1"/>
</dbReference>
<feature type="compositionally biased region" description="Basic and acidic residues" evidence="1">
    <location>
        <begin position="87"/>
        <end position="96"/>
    </location>
</feature>
<organism evidence="3 4">
    <name type="scientific">Dendrobium nobile</name>
    <name type="common">Orchid</name>
    <dbReference type="NCBI Taxonomy" id="94219"/>
    <lineage>
        <taxon>Eukaryota</taxon>
        <taxon>Viridiplantae</taxon>
        <taxon>Streptophyta</taxon>
        <taxon>Embryophyta</taxon>
        <taxon>Tracheophyta</taxon>
        <taxon>Spermatophyta</taxon>
        <taxon>Magnoliopsida</taxon>
        <taxon>Liliopsida</taxon>
        <taxon>Asparagales</taxon>
        <taxon>Orchidaceae</taxon>
        <taxon>Epidendroideae</taxon>
        <taxon>Malaxideae</taxon>
        <taxon>Dendrobiinae</taxon>
        <taxon>Dendrobium</taxon>
    </lineage>
</organism>
<comment type="caution">
    <text evidence="3">The sequence shown here is derived from an EMBL/GenBank/DDBJ whole genome shotgun (WGS) entry which is preliminary data.</text>
</comment>
<protein>
    <recommendedName>
        <fullName evidence="2">Oxidoreductase-like domain-containing protein</fullName>
    </recommendedName>
</protein>
<reference evidence="3" key="1">
    <citation type="journal article" date="2022" name="Front. Genet.">
        <title>Chromosome-Scale Assembly of the Dendrobium nobile Genome Provides Insights Into the Molecular Mechanism of the Biosynthesis of the Medicinal Active Ingredient of Dendrobium.</title>
        <authorList>
            <person name="Xu Q."/>
            <person name="Niu S.-C."/>
            <person name="Li K.-L."/>
            <person name="Zheng P.-J."/>
            <person name="Zhang X.-J."/>
            <person name="Jia Y."/>
            <person name="Liu Y."/>
            <person name="Niu Y.-X."/>
            <person name="Yu L.-H."/>
            <person name="Chen D.-F."/>
            <person name="Zhang G.-Q."/>
        </authorList>
    </citation>
    <scope>NUCLEOTIDE SEQUENCE</scope>
    <source>
        <tissue evidence="3">Leaf</tissue>
    </source>
</reference>
<dbReference type="InterPro" id="IPR039251">
    <property type="entry name" value="OXLD1"/>
</dbReference>
<gene>
    <name evidence="3" type="ORF">KFK09_000034</name>
</gene>
<evidence type="ECO:0000259" key="2">
    <source>
        <dbReference type="Pfam" id="PF09791"/>
    </source>
</evidence>
<dbReference type="Pfam" id="PF09791">
    <property type="entry name" value="Oxidored-like"/>
    <property type="match status" value="1"/>
</dbReference>
<evidence type="ECO:0000313" key="4">
    <source>
        <dbReference type="Proteomes" id="UP000829196"/>
    </source>
</evidence>
<name>A0A8T3CDJ7_DENNO</name>
<evidence type="ECO:0000256" key="1">
    <source>
        <dbReference type="SAM" id="MobiDB-lite"/>
    </source>
</evidence>